<name>A0ABZ2AJG7_MYCAR</name>
<gene>
    <name evidence="2" type="ORF">V2E25_01565</name>
</gene>
<organism evidence="2 3">
    <name type="scientific">Mycoplasmopsis arginini</name>
    <name type="common">Mycoplasma arginini</name>
    <dbReference type="NCBI Taxonomy" id="2094"/>
    <lineage>
        <taxon>Bacteria</taxon>
        <taxon>Bacillati</taxon>
        <taxon>Mycoplasmatota</taxon>
        <taxon>Mycoplasmoidales</taxon>
        <taxon>Metamycoplasmataceae</taxon>
        <taxon>Mycoplasmopsis</taxon>
    </lineage>
</organism>
<dbReference type="Proteomes" id="UP001432074">
    <property type="component" value="Chromosome"/>
</dbReference>
<dbReference type="RefSeq" id="WP_223213793.1">
    <property type="nucleotide sequence ID" value="NZ_CP143577.1"/>
</dbReference>
<dbReference type="NCBIfam" id="NF045849">
    <property type="entry name" value="ICE_MMCAP2_0565"/>
    <property type="match status" value="1"/>
</dbReference>
<keyword evidence="3" id="KW-1185">Reference proteome</keyword>
<evidence type="ECO:0000256" key="1">
    <source>
        <dbReference type="SAM" id="Phobius"/>
    </source>
</evidence>
<evidence type="ECO:0000313" key="3">
    <source>
        <dbReference type="Proteomes" id="UP001432074"/>
    </source>
</evidence>
<accession>A0ABZ2AJG7</accession>
<keyword evidence="1" id="KW-0812">Transmembrane</keyword>
<keyword evidence="1" id="KW-0472">Membrane</keyword>
<dbReference type="EMBL" id="CP143577">
    <property type="protein sequence ID" value="WVN22262.1"/>
    <property type="molecule type" value="Genomic_DNA"/>
</dbReference>
<evidence type="ECO:0000313" key="2">
    <source>
        <dbReference type="EMBL" id="WVN22262.1"/>
    </source>
</evidence>
<dbReference type="InterPro" id="IPR043993">
    <property type="entry name" value="T4SS_pilin"/>
</dbReference>
<protein>
    <submittedName>
        <fullName evidence="2">Uncharacterized protein</fullName>
    </submittedName>
</protein>
<feature type="transmembrane region" description="Helical" evidence="1">
    <location>
        <begin position="38"/>
        <end position="60"/>
    </location>
</feature>
<proteinExistence type="predicted"/>
<keyword evidence="1" id="KW-1133">Transmembrane helix</keyword>
<sequence>MTGILVLAIMIIGAIAWFKASKADSDEERKQQLKKIKWLGLFIIFIVVAWGISGIVTTLLQNTWAVEAS</sequence>
<reference evidence="2" key="1">
    <citation type="submission" date="2024-01" db="EMBL/GenBank/DDBJ databases">
        <title>Complete genome sequence of Mycoplasma arginini type strain G 230.</title>
        <authorList>
            <person name="Spergser J."/>
        </authorList>
    </citation>
    <scope>NUCLEOTIDE SEQUENCE</scope>
    <source>
        <strain evidence="2">NCTC 10129</strain>
    </source>
</reference>
<dbReference type="Pfam" id="PF18895">
    <property type="entry name" value="T4SS_pilin"/>
    <property type="match status" value="1"/>
</dbReference>